<keyword evidence="2" id="KW-1185">Reference proteome</keyword>
<reference evidence="2" key="1">
    <citation type="submission" date="2020-01" db="EMBL/GenBank/DDBJ databases">
        <title>Phosphoaccumulans saitamaens gen. nov., sp. nov., a polyphosphate accumulating bacterium isolated from surface river water.</title>
        <authorList>
            <person name="Watanabe K."/>
            <person name="Suda W."/>
        </authorList>
    </citation>
    <scope>NUCLEOTIDE SEQUENCE [LARGE SCALE GENOMIC DNA]</scope>
    <source>
        <strain evidence="2">ICHIAU1</strain>
    </source>
</reference>
<name>A0A7R6R5U4_9RHOO</name>
<evidence type="ECO:0000313" key="1">
    <source>
        <dbReference type="EMBL" id="BBU69719.1"/>
    </source>
</evidence>
<evidence type="ECO:0000313" key="2">
    <source>
        <dbReference type="Proteomes" id="UP000463961"/>
    </source>
</evidence>
<protein>
    <submittedName>
        <fullName evidence="1">Uncharacterized protein</fullName>
    </submittedName>
</protein>
<organism evidence="1 2">
    <name type="scientific">Fluviibacter phosphoraccumulans</name>
    <dbReference type="NCBI Taxonomy" id="1751046"/>
    <lineage>
        <taxon>Bacteria</taxon>
        <taxon>Pseudomonadati</taxon>
        <taxon>Pseudomonadota</taxon>
        <taxon>Betaproteobacteria</taxon>
        <taxon>Rhodocyclales</taxon>
        <taxon>Fluviibacteraceae</taxon>
        <taxon>Fluviibacter</taxon>
    </lineage>
</organism>
<dbReference type="AlphaFoldDB" id="A0A7R6R5U4"/>
<dbReference type="EMBL" id="AP022345">
    <property type="protein sequence ID" value="BBU69719.1"/>
    <property type="molecule type" value="Genomic_DNA"/>
</dbReference>
<sequence>MVFDAVKSANANNVINGFAYDFLNSFVEPLTVTAVRVSINSIAIEVGDECRNGIGNQPQLTLATPERFCNAKVFLMSLNQPAVNLFKEKCPLYYALFKFSILILYQSLEMTLFGDICVQSNETAIG</sequence>
<dbReference type="Proteomes" id="UP000463961">
    <property type="component" value="Chromosome"/>
</dbReference>
<proteinExistence type="predicted"/>
<accession>A0A7R6R5U4</accession>
<gene>
    <name evidence="1" type="ORF">ICHIAU1_20020</name>
</gene>